<evidence type="ECO:0000313" key="9">
    <source>
        <dbReference type="EnsemblProtists" id="Phyra79511"/>
    </source>
</evidence>
<organism evidence="9 10">
    <name type="scientific">Phytophthora ramorum</name>
    <name type="common">Sudden oak death agent</name>
    <dbReference type="NCBI Taxonomy" id="164328"/>
    <lineage>
        <taxon>Eukaryota</taxon>
        <taxon>Sar</taxon>
        <taxon>Stramenopiles</taxon>
        <taxon>Oomycota</taxon>
        <taxon>Peronosporomycetes</taxon>
        <taxon>Peronosporales</taxon>
        <taxon>Peronosporaceae</taxon>
        <taxon>Phytophthora</taxon>
    </lineage>
</organism>
<dbReference type="InterPro" id="IPR045311">
    <property type="entry name" value="LC-FACS_euk"/>
</dbReference>
<dbReference type="PANTHER" id="PTHR43272:SF33">
    <property type="entry name" value="AMP-BINDING DOMAIN-CONTAINING PROTEIN-RELATED"/>
    <property type="match status" value="1"/>
</dbReference>
<keyword evidence="2 7" id="KW-0436">Ligase</keyword>
<dbReference type="InParanoid" id="H3GRK8"/>
<dbReference type="PROSITE" id="PS00455">
    <property type="entry name" value="AMP_BINDING"/>
    <property type="match status" value="1"/>
</dbReference>
<comment type="similarity">
    <text evidence="1 7">Belongs to the ATP-dependent AMP-binding enzyme family.</text>
</comment>
<reference evidence="10" key="1">
    <citation type="journal article" date="2006" name="Science">
        <title>Phytophthora genome sequences uncover evolutionary origins and mechanisms of pathogenesis.</title>
        <authorList>
            <person name="Tyler B.M."/>
            <person name="Tripathy S."/>
            <person name="Zhang X."/>
            <person name="Dehal P."/>
            <person name="Jiang R.H."/>
            <person name="Aerts A."/>
            <person name="Arredondo F.D."/>
            <person name="Baxter L."/>
            <person name="Bensasson D."/>
            <person name="Beynon J.L."/>
            <person name="Chapman J."/>
            <person name="Damasceno C.M."/>
            <person name="Dorrance A.E."/>
            <person name="Dou D."/>
            <person name="Dickerman A.W."/>
            <person name="Dubchak I.L."/>
            <person name="Garbelotto M."/>
            <person name="Gijzen M."/>
            <person name="Gordon S.G."/>
            <person name="Govers F."/>
            <person name="Grunwald N.J."/>
            <person name="Huang W."/>
            <person name="Ivors K.L."/>
            <person name="Jones R.W."/>
            <person name="Kamoun S."/>
            <person name="Krampis K."/>
            <person name="Lamour K.H."/>
            <person name="Lee M.K."/>
            <person name="McDonald W.H."/>
            <person name="Medina M."/>
            <person name="Meijer H.J."/>
            <person name="Nordberg E.K."/>
            <person name="Maclean D.J."/>
            <person name="Ospina-Giraldo M.D."/>
            <person name="Morris P.F."/>
            <person name="Phuntumart V."/>
            <person name="Putnam N.H."/>
            <person name="Rash S."/>
            <person name="Rose J.K."/>
            <person name="Sakihama Y."/>
            <person name="Salamov A.A."/>
            <person name="Savidor A."/>
            <person name="Scheuring C.F."/>
            <person name="Smith B.M."/>
            <person name="Sobral B.W."/>
            <person name="Terry A."/>
            <person name="Torto-Alalibo T.A."/>
            <person name="Win J."/>
            <person name="Xu Z."/>
            <person name="Zhang H."/>
            <person name="Grigoriev I.V."/>
            <person name="Rokhsar D.S."/>
            <person name="Boore J.L."/>
        </authorList>
    </citation>
    <scope>NUCLEOTIDE SEQUENCE [LARGE SCALE GENOMIC DNA]</scope>
    <source>
        <strain evidence="10">Pr102</strain>
    </source>
</reference>
<keyword evidence="10" id="KW-1185">Reference proteome</keyword>
<keyword evidence="5 7" id="KW-0067">ATP-binding</keyword>
<evidence type="ECO:0000256" key="5">
    <source>
        <dbReference type="ARBA" id="ARBA00022840"/>
    </source>
</evidence>
<name>H3GRK8_PHYRM</name>
<dbReference type="Gene3D" id="3.40.50.12780">
    <property type="entry name" value="N-terminal domain of ligase-like"/>
    <property type="match status" value="1"/>
</dbReference>
<keyword evidence="3 7" id="KW-0547">Nucleotide-binding</keyword>
<dbReference type="InterPro" id="IPR042099">
    <property type="entry name" value="ANL_N_sf"/>
</dbReference>
<evidence type="ECO:0000259" key="8">
    <source>
        <dbReference type="Pfam" id="PF00501"/>
    </source>
</evidence>
<protein>
    <recommendedName>
        <fullName evidence="6 7">Long-chain-fatty-acid--CoA ligase</fullName>
        <ecNumber evidence="6 7">6.2.1.3</ecNumber>
    </recommendedName>
</protein>
<dbReference type="OrthoDB" id="1700726at2759"/>
<accession>H3GRK8</accession>
<dbReference type="GO" id="GO:0016020">
    <property type="term" value="C:membrane"/>
    <property type="evidence" value="ECO:0000318"/>
    <property type="project" value="GO_Central"/>
</dbReference>
<feature type="domain" description="AMP-dependent synthetase/ligase" evidence="8">
    <location>
        <begin position="75"/>
        <end position="475"/>
    </location>
</feature>
<dbReference type="CDD" id="cd05927">
    <property type="entry name" value="LC-FACS_euk"/>
    <property type="match status" value="1"/>
</dbReference>
<dbReference type="HOGENOM" id="CLU_000022_45_4_1"/>
<evidence type="ECO:0000256" key="4">
    <source>
        <dbReference type="ARBA" id="ARBA00022832"/>
    </source>
</evidence>
<dbReference type="EMBL" id="DS566038">
    <property type="status" value="NOT_ANNOTATED_CDS"/>
    <property type="molecule type" value="Genomic_DNA"/>
</dbReference>
<evidence type="ECO:0000256" key="1">
    <source>
        <dbReference type="ARBA" id="ARBA00006432"/>
    </source>
</evidence>
<dbReference type="SUPFAM" id="SSF56801">
    <property type="entry name" value="Acetyl-CoA synthetase-like"/>
    <property type="match status" value="1"/>
</dbReference>
<evidence type="ECO:0000256" key="2">
    <source>
        <dbReference type="ARBA" id="ARBA00022598"/>
    </source>
</evidence>
<evidence type="ECO:0000256" key="6">
    <source>
        <dbReference type="ARBA" id="ARBA00026121"/>
    </source>
</evidence>
<keyword evidence="7" id="KW-0443">Lipid metabolism</keyword>
<dbReference type="PANTHER" id="PTHR43272">
    <property type="entry name" value="LONG-CHAIN-FATTY-ACID--COA LIGASE"/>
    <property type="match status" value="1"/>
</dbReference>
<dbReference type="VEuPathDB" id="FungiDB:KRP23_11396"/>
<dbReference type="STRING" id="164328.H3GRK8"/>
<dbReference type="InterPro" id="IPR020845">
    <property type="entry name" value="AMP-binding_CS"/>
</dbReference>
<evidence type="ECO:0000256" key="7">
    <source>
        <dbReference type="RuleBase" id="RU369030"/>
    </source>
</evidence>
<dbReference type="GO" id="GO:0005524">
    <property type="term" value="F:ATP binding"/>
    <property type="evidence" value="ECO:0007669"/>
    <property type="project" value="UniProtKB-KW"/>
</dbReference>
<dbReference type="AlphaFoldDB" id="H3GRK8"/>
<dbReference type="GO" id="GO:0004467">
    <property type="term" value="F:long-chain fatty acid-CoA ligase activity"/>
    <property type="evidence" value="ECO:0000318"/>
    <property type="project" value="GO_Central"/>
</dbReference>
<dbReference type="VEuPathDB" id="FungiDB:KRP22_8694"/>
<keyword evidence="4 7" id="KW-0276">Fatty acid metabolism</keyword>
<dbReference type="GeneID" id="94217676"/>
<dbReference type="EC" id="6.2.1.3" evidence="6 7"/>
<dbReference type="OMA" id="VPRVWQK"/>
<dbReference type="Pfam" id="PF00501">
    <property type="entry name" value="AMP-binding"/>
    <property type="match status" value="1"/>
</dbReference>
<sequence length="653" mass="72487">MTSFTAPMKQFSYELEGTATATHGAVRMGHLKSGFTSGMTLYRNLNEYRRKFDPDGTNNLFGWRKTDPTTGKPGAYEWVTLNDFLPVVEACASGMSHTLQLQRGAIVGVFAKNSYQWSIVEHSTSRMAYALVPLYDTLGPTAIPFILNHTEMSVVFCGKDQFKTLMGVVHECPSVKTVVQFEDDINEEEKVLAQKHKVTLMTLSQVIEDGRKNVVPADPPLPSDLATICFTSGTTGDPKGAMLTHANMMAAAACAFNFTLTLPTDVHLSYLPLAHCFERVIQTTCIYNGASVGYYSGDVKLLMDDLAELKPTIFPSVPRLLNRIHDKISQGVEAAGGVKKWLFDTAFASKKYYLKDGHKTHAFWDFVVFSKAQQALGGRVRRMMNGSAPLSKDVKQFCQIVFGATMLEGYGLTETGAVISCSTDEIPPGDHIGIPLGNVQICLEDVPEMNYTSKDTPCPRGEILMKGDNLFVGYYKQPELTKETIDADGWLHTGDIGCWNPDGTLRIIDRKKNIFKLSQGEYVAPEKIEAIYIKSPLIAQAFVHGDSLKSYLVSIIVPDVEIVAKWAQDKGLSGDEASFETLCKSAELKADITREMESLATEYKLVGFERVKKFHVHSDQFTPENEFATPTFKLKRPLIVKHFRAELEGMYTE</sequence>
<dbReference type="GO" id="GO:0005783">
    <property type="term" value="C:endoplasmic reticulum"/>
    <property type="evidence" value="ECO:0000318"/>
    <property type="project" value="GO_Central"/>
</dbReference>
<comment type="function">
    <text evidence="7">Catalyzes the conversion of long-chain fatty acids to their active form acyl-CoAs for both synthesis of cellular lipids, and degradation via beta-oxidation.</text>
</comment>
<dbReference type="EnsemblProtists" id="Phyra79511">
    <property type="protein sequence ID" value="Phyra79511"/>
    <property type="gene ID" value="Phyra79511"/>
</dbReference>
<proteinExistence type="inferred from homology"/>
<evidence type="ECO:0000313" key="10">
    <source>
        <dbReference type="Proteomes" id="UP000005238"/>
    </source>
</evidence>
<dbReference type="FunCoup" id="H3GRK8">
    <property type="interactions" value="18"/>
</dbReference>
<dbReference type="InterPro" id="IPR000873">
    <property type="entry name" value="AMP-dep_synth/lig_dom"/>
</dbReference>
<dbReference type="RefSeq" id="XP_067740233.1">
    <property type="nucleotide sequence ID" value="XM_067881943.1"/>
</dbReference>
<dbReference type="eggNOG" id="KOG1256">
    <property type="taxonomic scope" value="Eukaryota"/>
</dbReference>
<evidence type="ECO:0000256" key="3">
    <source>
        <dbReference type="ARBA" id="ARBA00022741"/>
    </source>
</evidence>
<comment type="catalytic activity">
    <reaction evidence="7">
        <text>a long-chain fatty acid + ATP + CoA = a long-chain fatty acyl-CoA + AMP + diphosphate</text>
        <dbReference type="Rhea" id="RHEA:15421"/>
        <dbReference type="ChEBI" id="CHEBI:30616"/>
        <dbReference type="ChEBI" id="CHEBI:33019"/>
        <dbReference type="ChEBI" id="CHEBI:57287"/>
        <dbReference type="ChEBI" id="CHEBI:57560"/>
        <dbReference type="ChEBI" id="CHEBI:83139"/>
        <dbReference type="ChEBI" id="CHEBI:456215"/>
        <dbReference type="EC" id="6.2.1.3"/>
    </reaction>
</comment>
<reference evidence="9" key="2">
    <citation type="submission" date="2015-06" db="UniProtKB">
        <authorList>
            <consortium name="EnsemblProtists"/>
        </authorList>
    </citation>
    <scope>IDENTIFICATION</scope>
    <source>
        <strain evidence="9">Pr102</strain>
    </source>
</reference>
<dbReference type="Proteomes" id="UP000005238">
    <property type="component" value="Unassembled WGS sequence"/>
</dbReference>